<feature type="region of interest" description="Disordered" evidence="10">
    <location>
        <begin position="108"/>
        <end position="130"/>
    </location>
</feature>
<dbReference type="SMART" id="SM00184">
    <property type="entry name" value="RING"/>
    <property type="match status" value="1"/>
</dbReference>
<organism evidence="12 13">
    <name type="scientific">Xiphophorus maculatus</name>
    <name type="common">Southern platyfish</name>
    <name type="synonym">Platypoecilus maculatus</name>
    <dbReference type="NCBI Taxonomy" id="8083"/>
    <lineage>
        <taxon>Eukaryota</taxon>
        <taxon>Metazoa</taxon>
        <taxon>Chordata</taxon>
        <taxon>Craniata</taxon>
        <taxon>Vertebrata</taxon>
        <taxon>Euteleostomi</taxon>
        <taxon>Actinopterygii</taxon>
        <taxon>Neopterygii</taxon>
        <taxon>Teleostei</taxon>
        <taxon>Neoteleostei</taxon>
        <taxon>Acanthomorphata</taxon>
        <taxon>Ovalentaria</taxon>
        <taxon>Atherinomorphae</taxon>
        <taxon>Cyprinodontiformes</taxon>
        <taxon>Poeciliidae</taxon>
        <taxon>Poeciliinae</taxon>
        <taxon>Xiphophorus</taxon>
    </lineage>
</organism>
<keyword evidence="4 9" id="KW-0808">Transferase</keyword>
<comment type="pathway">
    <text evidence="2 9">Protein modification; protein ubiquitination.</text>
</comment>
<keyword evidence="6 8" id="KW-0863">Zinc-finger</keyword>
<evidence type="ECO:0000313" key="12">
    <source>
        <dbReference type="Ensembl" id="ENSXMAP00000021832.1"/>
    </source>
</evidence>
<dbReference type="EC" id="2.3.2.27" evidence="9"/>
<dbReference type="Ensembl" id="ENSXMAT00000039444.1">
    <property type="protein sequence ID" value="ENSXMAP00000021832.1"/>
    <property type="gene ID" value="ENSXMAG00000024354.1"/>
</dbReference>
<evidence type="ECO:0000256" key="8">
    <source>
        <dbReference type="PROSITE-ProRule" id="PRU00175"/>
    </source>
</evidence>
<sequence length="313" mass="34708">MTIKDDLADEGLNIDEDQWKNLKSSYDNRLIVIKDKFNVDFKESSISEGKVNVKPSYKGHGGNPAMESHAVRALLRLYQKMMTSSMPLPPTYRATRFSGFEDSFTGAGVNGHSTKNNKESAGEGATGDSKDDKCSICLSDFTNKRQLKCKHEFCEECLQNAVKHGGPICPICKNVFGVMKGNQPDGKMTWDKYQSSLPGFPGCGHISITYNIPSGKQTENHPKPGQYHSGAVRHAYLPDNKEGNEVLLLLKKAFDQKLIFTVGASRTTGMDDMVTWNDIHHKTSISGGPQCYGYPDENYLSRVKEELKAKGIQ</sequence>
<reference evidence="12" key="4">
    <citation type="submission" date="2025-09" db="UniProtKB">
        <authorList>
            <consortium name="Ensembl"/>
        </authorList>
    </citation>
    <scope>IDENTIFICATION</scope>
    <source>
        <strain evidence="12">JP 163 A</strain>
    </source>
</reference>
<evidence type="ECO:0000256" key="4">
    <source>
        <dbReference type="ARBA" id="ARBA00022679"/>
    </source>
</evidence>
<dbReference type="InterPro" id="IPR039398">
    <property type="entry name" value="Deltex_fam"/>
</dbReference>
<dbReference type="AlphaFoldDB" id="A0A3B5PTG1"/>
<dbReference type="GO" id="GO:0007219">
    <property type="term" value="P:Notch signaling pathway"/>
    <property type="evidence" value="ECO:0007669"/>
    <property type="project" value="InterPro"/>
</dbReference>
<evidence type="ECO:0000256" key="10">
    <source>
        <dbReference type="SAM" id="MobiDB-lite"/>
    </source>
</evidence>
<dbReference type="InterPro" id="IPR039396">
    <property type="entry name" value="Deltex_C"/>
</dbReference>
<evidence type="ECO:0000256" key="2">
    <source>
        <dbReference type="ARBA" id="ARBA00004906"/>
    </source>
</evidence>
<evidence type="ECO:0000256" key="5">
    <source>
        <dbReference type="ARBA" id="ARBA00022723"/>
    </source>
</evidence>
<dbReference type="GO" id="GO:0005737">
    <property type="term" value="C:cytoplasm"/>
    <property type="evidence" value="ECO:0007669"/>
    <property type="project" value="UniProtKB-SubCell"/>
</dbReference>
<dbReference type="Pfam" id="PF18102">
    <property type="entry name" value="DTC"/>
    <property type="match status" value="1"/>
</dbReference>
<protein>
    <recommendedName>
        <fullName evidence="9">E3 ubiquitin-protein ligase</fullName>
        <ecNumber evidence="9">2.3.2.27</ecNumber>
    </recommendedName>
</protein>
<dbReference type="Gene3D" id="3.30.390.130">
    <property type="match status" value="1"/>
</dbReference>
<dbReference type="PROSITE" id="PS00518">
    <property type="entry name" value="ZF_RING_1"/>
    <property type="match status" value="1"/>
</dbReference>
<dbReference type="InParanoid" id="A0A3B5PTG1"/>
<dbReference type="GO" id="GO:0061630">
    <property type="term" value="F:ubiquitin protein ligase activity"/>
    <property type="evidence" value="ECO:0007669"/>
    <property type="project" value="UniProtKB-UniRule"/>
</dbReference>
<dbReference type="GO" id="GO:0016567">
    <property type="term" value="P:protein ubiquitination"/>
    <property type="evidence" value="ECO:0007669"/>
    <property type="project" value="UniProtKB-UniRule"/>
</dbReference>
<comment type="similarity">
    <text evidence="3 9">Belongs to the Deltex family.</text>
</comment>
<keyword evidence="13" id="KW-1185">Reference proteome</keyword>
<dbReference type="Pfam" id="PF00097">
    <property type="entry name" value="zf-C3HC4"/>
    <property type="match status" value="1"/>
</dbReference>
<dbReference type="InterPro" id="IPR013083">
    <property type="entry name" value="Znf_RING/FYVE/PHD"/>
</dbReference>
<accession>A0A3B5PTG1</accession>
<evidence type="ECO:0000256" key="6">
    <source>
        <dbReference type="ARBA" id="ARBA00022771"/>
    </source>
</evidence>
<dbReference type="SUPFAM" id="SSF57850">
    <property type="entry name" value="RING/U-box"/>
    <property type="match status" value="1"/>
</dbReference>
<dbReference type="GeneTree" id="ENSGT00940000154578"/>
<dbReference type="Proteomes" id="UP000002852">
    <property type="component" value="Unassembled WGS sequence"/>
</dbReference>
<evidence type="ECO:0000256" key="7">
    <source>
        <dbReference type="ARBA" id="ARBA00022833"/>
    </source>
</evidence>
<dbReference type="Gene3D" id="3.30.40.10">
    <property type="entry name" value="Zinc/RING finger domain, C3HC4 (zinc finger)"/>
    <property type="match status" value="1"/>
</dbReference>
<dbReference type="OMA" id="GHISITY"/>
<feature type="domain" description="RING-type" evidence="11">
    <location>
        <begin position="134"/>
        <end position="173"/>
    </location>
</feature>
<dbReference type="InterPro" id="IPR001841">
    <property type="entry name" value="Znf_RING"/>
</dbReference>
<proteinExistence type="inferred from homology"/>
<dbReference type="UniPathway" id="UPA00143"/>
<reference evidence="13" key="2">
    <citation type="journal article" date="2013" name="Nat. Genet.">
        <title>The genome of the platyfish, Xiphophorus maculatus, provides insights into evolutionary adaptation and several complex traits.</title>
        <authorList>
            <person name="Schartl M."/>
            <person name="Walter R.B."/>
            <person name="Shen Y."/>
            <person name="Garcia T."/>
            <person name="Catchen J."/>
            <person name="Amores A."/>
            <person name="Braasch I."/>
            <person name="Chalopin D."/>
            <person name="Volff J.N."/>
            <person name="Lesch K.P."/>
            <person name="Bisazza A."/>
            <person name="Minx P."/>
            <person name="Hillier L."/>
            <person name="Wilson R.K."/>
            <person name="Fuerstenberg S."/>
            <person name="Boore J."/>
            <person name="Searle S."/>
            <person name="Postlethwait J.H."/>
            <person name="Warren W.C."/>
        </authorList>
    </citation>
    <scope>NUCLEOTIDE SEQUENCE [LARGE SCALE GENOMIC DNA]</scope>
    <source>
        <strain evidence="13">JP 163 A</strain>
    </source>
</reference>
<dbReference type="GO" id="GO:0008270">
    <property type="term" value="F:zinc ion binding"/>
    <property type="evidence" value="ECO:0007669"/>
    <property type="project" value="UniProtKB-KW"/>
</dbReference>
<keyword evidence="5 9" id="KW-0479">Metal-binding</keyword>
<comment type="subcellular location">
    <subcellularLocation>
        <location evidence="9">Cytoplasm</location>
    </subcellularLocation>
</comment>
<dbReference type="CDD" id="cd09633">
    <property type="entry name" value="Deltex_C"/>
    <property type="match status" value="1"/>
</dbReference>
<reference evidence="13" key="1">
    <citation type="submission" date="2012-01" db="EMBL/GenBank/DDBJ databases">
        <authorList>
            <person name="Walter R."/>
            <person name="Schartl M."/>
            <person name="Warren W."/>
        </authorList>
    </citation>
    <scope>NUCLEOTIDE SEQUENCE [LARGE SCALE GENOMIC DNA]</scope>
    <source>
        <strain evidence="13">JP 163 A</strain>
    </source>
</reference>
<dbReference type="STRING" id="8083.ENSXMAP00000021832"/>
<reference evidence="12" key="3">
    <citation type="submission" date="2025-08" db="UniProtKB">
        <authorList>
            <consortium name="Ensembl"/>
        </authorList>
    </citation>
    <scope>IDENTIFICATION</scope>
    <source>
        <strain evidence="12">JP 163 A</strain>
    </source>
</reference>
<evidence type="ECO:0000256" key="1">
    <source>
        <dbReference type="ARBA" id="ARBA00000900"/>
    </source>
</evidence>
<dbReference type="PROSITE" id="PS50089">
    <property type="entry name" value="ZF_RING_2"/>
    <property type="match status" value="1"/>
</dbReference>
<evidence type="ECO:0000313" key="13">
    <source>
        <dbReference type="Proteomes" id="UP000002852"/>
    </source>
</evidence>
<dbReference type="InterPro" id="IPR018957">
    <property type="entry name" value="Znf_C3HC4_RING-type"/>
</dbReference>
<name>A0A3B5PTG1_XIPMA</name>
<dbReference type="InterPro" id="IPR017907">
    <property type="entry name" value="Znf_RING_CS"/>
</dbReference>
<keyword evidence="9" id="KW-0963">Cytoplasm</keyword>
<keyword evidence="7 9" id="KW-0862">Zinc</keyword>
<dbReference type="InterPro" id="IPR039399">
    <property type="entry name" value="Deltex_C_sf"/>
</dbReference>
<evidence type="ECO:0000256" key="9">
    <source>
        <dbReference type="RuleBase" id="RU367105"/>
    </source>
</evidence>
<evidence type="ECO:0000259" key="11">
    <source>
        <dbReference type="PROSITE" id="PS50089"/>
    </source>
</evidence>
<comment type="catalytic activity">
    <reaction evidence="1 9">
        <text>S-ubiquitinyl-[E2 ubiquitin-conjugating enzyme]-L-cysteine + [acceptor protein]-L-lysine = [E2 ubiquitin-conjugating enzyme]-L-cysteine + N(6)-ubiquitinyl-[acceptor protein]-L-lysine.</text>
        <dbReference type="EC" id="2.3.2.27"/>
    </reaction>
</comment>
<evidence type="ECO:0000256" key="3">
    <source>
        <dbReference type="ARBA" id="ARBA00009413"/>
    </source>
</evidence>
<dbReference type="PANTHER" id="PTHR12622">
    <property type="entry name" value="DELTEX-RELATED"/>
    <property type="match status" value="1"/>
</dbReference>